<comment type="caution">
    <text evidence="2">The sequence shown here is derived from an EMBL/GenBank/DDBJ whole genome shotgun (WGS) entry which is preliminary data.</text>
</comment>
<feature type="compositionally biased region" description="Polar residues" evidence="1">
    <location>
        <begin position="1"/>
        <end position="29"/>
    </location>
</feature>
<name>A0A9W8HY81_9FUNG</name>
<dbReference type="Proteomes" id="UP001140094">
    <property type="component" value="Unassembled WGS sequence"/>
</dbReference>
<feature type="compositionally biased region" description="Basic and acidic residues" evidence="1">
    <location>
        <begin position="30"/>
        <end position="44"/>
    </location>
</feature>
<feature type="compositionally biased region" description="Polar residues" evidence="1">
    <location>
        <begin position="53"/>
        <end position="65"/>
    </location>
</feature>
<evidence type="ECO:0000313" key="2">
    <source>
        <dbReference type="EMBL" id="KAJ2805358.1"/>
    </source>
</evidence>
<evidence type="ECO:0000313" key="3">
    <source>
        <dbReference type="Proteomes" id="UP001140094"/>
    </source>
</evidence>
<protein>
    <submittedName>
        <fullName evidence="2">Uncharacterized protein</fullName>
    </submittedName>
</protein>
<sequence length="261" mass="29698">MSPNDGPTSTRHSSSDTTNSSKGNGSSELTSEKEVSPTWDELKRTRTPMQLARQKQQQTNSNGSETHGHKFCVTDMMYKSSEDLVSGRVQKPIIGHMSCMEYMTEQMSQTVLHARKQQQQNEGELWAEKWYGQWTLRWQMVTLLGQQNINRYLNMNGATQEVADGLFAGDKELQRRYLRIVPMDQVLDAWQTAALAYPEKVVQPAVRSVTRYKESWTDGSQAKWAGWYRDSALNFGAAKMASRIGNAVANFWNSIDENNDK</sequence>
<dbReference type="AlphaFoldDB" id="A0A9W8HY81"/>
<gene>
    <name evidence="2" type="ORF">H4R20_002123</name>
</gene>
<accession>A0A9W8HY81</accession>
<dbReference type="EMBL" id="JANBUO010000297">
    <property type="protein sequence ID" value="KAJ2805358.1"/>
    <property type="molecule type" value="Genomic_DNA"/>
</dbReference>
<proteinExistence type="predicted"/>
<reference evidence="2" key="1">
    <citation type="submission" date="2022-07" db="EMBL/GenBank/DDBJ databases">
        <title>Phylogenomic reconstructions and comparative analyses of Kickxellomycotina fungi.</title>
        <authorList>
            <person name="Reynolds N.K."/>
            <person name="Stajich J.E."/>
            <person name="Barry K."/>
            <person name="Grigoriev I.V."/>
            <person name="Crous P."/>
            <person name="Smith M.E."/>
        </authorList>
    </citation>
    <scope>NUCLEOTIDE SEQUENCE</scope>
    <source>
        <strain evidence="2">NRRL 1565</strain>
    </source>
</reference>
<feature type="region of interest" description="Disordered" evidence="1">
    <location>
        <begin position="1"/>
        <end position="68"/>
    </location>
</feature>
<evidence type="ECO:0000256" key="1">
    <source>
        <dbReference type="SAM" id="MobiDB-lite"/>
    </source>
</evidence>
<organism evidence="2 3">
    <name type="scientific">Coemansia guatemalensis</name>
    <dbReference type="NCBI Taxonomy" id="2761395"/>
    <lineage>
        <taxon>Eukaryota</taxon>
        <taxon>Fungi</taxon>
        <taxon>Fungi incertae sedis</taxon>
        <taxon>Zoopagomycota</taxon>
        <taxon>Kickxellomycotina</taxon>
        <taxon>Kickxellomycetes</taxon>
        <taxon>Kickxellales</taxon>
        <taxon>Kickxellaceae</taxon>
        <taxon>Coemansia</taxon>
    </lineage>
</organism>
<keyword evidence="3" id="KW-1185">Reference proteome</keyword>
<dbReference type="OrthoDB" id="5569779at2759"/>